<feature type="region of interest" description="Disordered" evidence="8">
    <location>
        <begin position="170"/>
        <end position="200"/>
    </location>
</feature>
<dbReference type="STRING" id="312017.Q24HU3"/>
<dbReference type="InterPro" id="IPR017916">
    <property type="entry name" value="SB_dom"/>
</dbReference>
<dbReference type="PANTHER" id="PTHR23306">
    <property type="entry name" value="TUMOR SUSCEPTIBILITY GENE 101 PROTEIN-RELATED"/>
    <property type="match status" value="1"/>
</dbReference>
<evidence type="ECO:0000256" key="8">
    <source>
        <dbReference type="SAM" id="MobiDB-lite"/>
    </source>
</evidence>
<dbReference type="OMA" id="NKFDANP"/>
<dbReference type="CDD" id="cd11685">
    <property type="entry name" value="UEV_TSG101-like"/>
    <property type="match status" value="1"/>
</dbReference>
<dbReference type="KEGG" id="tet:TTHERM_01132890"/>
<evidence type="ECO:0000259" key="10">
    <source>
        <dbReference type="PROSITE" id="PS51322"/>
    </source>
</evidence>
<evidence type="ECO:0000313" key="12">
    <source>
        <dbReference type="Proteomes" id="UP000009168"/>
    </source>
</evidence>
<dbReference type="eggNOG" id="KOG2391">
    <property type="taxonomic scope" value="Eukaryota"/>
</dbReference>
<keyword evidence="3 7" id="KW-0813">Transport</keyword>
<keyword evidence="6" id="KW-0175">Coiled coil</keyword>
<dbReference type="Pfam" id="PF05743">
    <property type="entry name" value="UEV"/>
    <property type="match status" value="1"/>
</dbReference>
<dbReference type="GeneID" id="7824899"/>
<dbReference type="PROSITE" id="PS51322">
    <property type="entry name" value="UEV"/>
    <property type="match status" value="1"/>
</dbReference>
<dbReference type="InterPro" id="IPR016135">
    <property type="entry name" value="UBQ-conjugating_enzyme/RWD"/>
</dbReference>
<feature type="domain" description="SB" evidence="9">
    <location>
        <begin position="349"/>
        <end position="413"/>
    </location>
</feature>
<evidence type="ECO:0000256" key="2">
    <source>
        <dbReference type="ARBA" id="ARBA00009594"/>
    </source>
</evidence>
<proteinExistence type="inferred from homology"/>
<dbReference type="InterPro" id="IPR008883">
    <property type="entry name" value="UEV_N"/>
</dbReference>
<gene>
    <name evidence="11" type="ORF">TTHERM_01132890</name>
</gene>
<dbReference type="PANTHER" id="PTHR23306:SF3">
    <property type="entry name" value="TUMOR SUPPRESSOR PROTEIN 101"/>
    <property type="match status" value="1"/>
</dbReference>
<comment type="similarity">
    <text evidence="2">Belongs to the ubiquitin-conjugating enzyme family. UEV subfamily.</text>
</comment>
<keyword evidence="5 7" id="KW-0653">Protein transport</keyword>
<evidence type="ECO:0000256" key="3">
    <source>
        <dbReference type="ARBA" id="ARBA00022448"/>
    </source>
</evidence>
<comment type="subcellular location">
    <subcellularLocation>
        <location evidence="1">Endosome</location>
    </subcellularLocation>
</comment>
<sequence>MFSPQNNVAAAAANPLQRNQMLSQLLRQCNYNQIGALNNTCFQVFSSYTEMTPCLQTMKVGNTTQNVIELVGNVGIKLNNNTYHVLTHIVFPLQFPTCPPVIRIKNINPDKFCVNAKYLQNYTNDGFITLYLSETQTWNQHQNILRLLQQMQKELSEAFPFYEKKQQFQNGMGQVQSNPNSPYNQYNYQNQQRPPSSFQQNTYVNQGGYQQNQYNNMYGNYQQPPNPLQINNNNNNNNFVGGNQPIYMGVGQQPQYEQQVAVRLKQELEVTLKGILEEFNEEKKSSDQLYSIKQKLDENEVSCNQLEEEIRMKSSLIQQQISILQEFISQNDSASINKDNVQNFIKEQNPLQNQILELTSEQEAIKETIIYIEEAFKQKKIDFETLIKSIQYYSELEFNTKLLLKKCVANYKK</sequence>
<protein>
    <submittedName>
        <fullName evidence="11">Tumor susceptibility protein, putative</fullName>
    </submittedName>
</protein>
<dbReference type="InterPro" id="IPR052070">
    <property type="entry name" value="ESCRT-I_UEV_domain"/>
</dbReference>
<evidence type="ECO:0000313" key="11">
    <source>
        <dbReference type="EMBL" id="EAS07344.1"/>
    </source>
</evidence>
<dbReference type="GO" id="GO:0015031">
    <property type="term" value="P:protein transport"/>
    <property type="evidence" value="ECO:0007669"/>
    <property type="project" value="UniProtKB-UniRule"/>
</dbReference>
<dbReference type="GO" id="GO:0043130">
    <property type="term" value="F:ubiquitin binding"/>
    <property type="evidence" value="ECO:0007669"/>
    <property type="project" value="TreeGrafter"/>
</dbReference>
<dbReference type="GO" id="GO:0008333">
    <property type="term" value="P:endosome to lysosome transport"/>
    <property type="evidence" value="ECO:0007669"/>
    <property type="project" value="TreeGrafter"/>
</dbReference>
<dbReference type="OrthoDB" id="307082at2759"/>
<dbReference type="Gene3D" id="3.10.110.10">
    <property type="entry name" value="Ubiquitin Conjugating Enzyme"/>
    <property type="match status" value="1"/>
</dbReference>
<evidence type="ECO:0000256" key="5">
    <source>
        <dbReference type="ARBA" id="ARBA00022927"/>
    </source>
</evidence>
<evidence type="ECO:0000256" key="6">
    <source>
        <dbReference type="ARBA" id="ARBA00023054"/>
    </source>
</evidence>
<evidence type="ECO:0000256" key="4">
    <source>
        <dbReference type="ARBA" id="ARBA00022753"/>
    </source>
</evidence>
<keyword evidence="4" id="KW-0967">Endosome</keyword>
<dbReference type="AlphaFoldDB" id="Q24HU3"/>
<dbReference type="HOGENOM" id="CLU_666455_0_0_1"/>
<dbReference type="Pfam" id="PF09454">
    <property type="entry name" value="Vps23_core"/>
    <property type="match status" value="1"/>
</dbReference>
<dbReference type="SUPFAM" id="SSF54495">
    <property type="entry name" value="UBC-like"/>
    <property type="match status" value="1"/>
</dbReference>
<evidence type="ECO:0000259" key="9">
    <source>
        <dbReference type="PROSITE" id="PS51312"/>
    </source>
</evidence>
<keyword evidence="12" id="KW-1185">Reference proteome</keyword>
<dbReference type="EMBL" id="GG662232">
    <property type="protein sequence ID" value="EAS07344.1"/>
    <property type="molecule type" value="Genomic_DNA"/>
</dbReference>
<feature type="domain" description="UEV" evidence="10">
    <location>
        <begin position="18"/>
        <end position="165"/>
    </location>
</feature>
<accession>Q24HU3</accession>
<dbReference type="Gene3D" id="6.10.140.820">
    <property type="match status" value="1"/>
</dbReference>
<feature type="compositionally biased region" description="Low complexity" evidence="8">
    <location>
        <begin position="176"/>
        <end position="200"/>
    </location>
</feature>
<dbReference type="Proteomes" id="UP000009168">
    <property type="component" value="Unassembled WGS sequence"/>
</dbReference>
<dbReference type="InterPro" id="IPR037202">
    <property type="entry name" value="ESCRT_assembly_dom"/>
</dbReference>
<reference evidence="12" key="1">
    <citation type="journal article" date="2006" name="PLoS Biol.">
        <title>Macronuclear genome sequence of the ciliate Tetrahymena thermophila, a model eukaryote.</title>
        <authorList>
            <person name="Eisen J.A."/>
            <person name="Coyne R.S."/>
            <person name="Wu M."/>
            <person name="Wu D."/>
            <person name="Thiagarajan M."/>
            <person name="Wortman J.R."/>
            <person name="Badger J.H."/>
            <person name="Ren Q."/>
            <person name="Amedeo P."/>
            <person name="Jones K.M."/>
            <person name="Tallon L.J."/>
            <person name="Delcher A.L."/>
            <person name="Salzberg S.L."/>
            <person name="Silva J.C."/>
            <person name="Haas B.J."/>
            <person name="Majoros W.H."/>
            <person name="Farzad M."/>
            <person name="Carlton J.M."/>
            <person name="Smith R.K. Jr."/>
            <person name="Garg J."/>
            <person name="Pearlman R.E."/>
            <person name="Karrer K.M."/>
            <person name="Sun L."/>
            <person name="Manning G."/>
            <person name="Elde N.C."/>
            <person name="Turkewitz A.P."/>
            <person name="Asai D.J."/>
            <person name="Wilkes D.E."/>
            <person name="Wang Y."/>
            <person name="Cai H."/>
            <person name="Collins K."/>
            <person name="Stewart B.A."/>
            <person name="Lee S.R."/>
            <person name="Wilamowska K."/>
            <person name="Weinberg Z."/>
            <person name="Ruzzo W.L."/>
            <person name="Wloga D."/>
            <person name="Gaertig J."/>
            <person name="Frankel J."/>
            <person name="Tsao C.-C."/>
            <person name="Gorovsky M.A."/>
            <person name="Keeling P.J."/>
            <person name="Waller R.F."/>
            <person name="Patron N.J."/>
            <person name="Cherry J.M."/>
            <person name="Stover N.A."/>
            <person name="Krieger C.J."/>
            <person name="del Toro C."/>
            <person name="Ryder H.F."/>
            <person name="Williamson S.C."/>
            <person name="Barbeau R.A."/>
            <person name="Hamilton E.P."/>
            <person name="Orias E."/>
        </authorList>
    </citation>
    <scope>NUCLEOTIDE SEQUENCE [LARGE SCALE GENOMIC DNA]</scope>
    <source>
        <strain evidence="12">SB210</strain>
    </source>
</reference>
<evidence type="ECO:0000256" key="1">
    <source>
        <dbReference type="ARBA" id="ARBA00004177"/>
    </source>
</evidence>
<dbReference type="RefSeq" id="XP_001027586.1">
    <property type="nucleotide sequence ID" value="XM_001027586.3"/>
</dbReference>
<organism evidence="11 12">
    <name type="scientific">Tetrahymena thermophila (strain SB210)</name>
    <dbReference type="NCBI Taxonomy" id="312017"/>
    <lineage>
        <taxon>Eukaryota</taxon>
        <taxon>Sar</taxon>
        <taxon>Alveolata</taxon>
        <taxon>Ciliophora</taxon>
        <taxon>Intramacronucleata</taxon>
        <taxon>Oligohymenophorea</taxon>
        <taxon>Hymenostomatida</taxon>
        <taxon>Tetrahymenina</taxon>
        <taxon>Tetrahymenidae</taxon>
        <taxon>Tetrahymena</taxon>
    </lineage>
</organism>
<dbReference type="InParanoid" id="Q24HU3"/>
<dbReference type="SUPFAM" id="SSF140111">
    <property type="entry name" value="Endosomal sorting complex assembly domain"/>
    <property type="match status" value="1"/>
</dbReference>
<dbReference type="GO" id="GO:0000813">
    <property type="term" value="C:ESCRT I complex"/>
    <property type="evidence" value="ECO:0007669"/>
    <property type="project" value="TreeGrafter"/>
</dbReference>
<name>Q24HU3_TETTS</name>
<evidence type="ECO:0000256" key="7">
    <source>
        <dbReference type="PROSITE-ProRule" id="PRU00644"/>
    </source>
</evidence>
<dbReference type="PROSITE" id="PS51312">
    <property type="entry name" value="SB"/>
    <property type="match status" value="1"/>
</dbReference>